<dbReference type="EMBL" id="ADFP01000066">
    <property type="protein sequence ID" value="EFB90736.1"/>
    <property type="molecule type" value="Genomic_DNA"/>
</dbReference>
<dbReference type="InterPro" id="IPR023050">
    <property type="entry name" value="PyrR"/>
</dbReference>
<dbReference type="EC" id="2.4.2.9" evidence="4"/>
<dbReference type="Proteomes" id="UP000006462">
    <property type="component" value="Unassembled WGS sequence"/>
</dbReference>
<dbReference type="RefSeq" id="WP_009164825.1">
    <property type="nucleotide sequence ID" value="NZ_ADFP01000066.1"/>
</dbReference>
<keyword evidence="4 6" id="KW-0808">Transferase</keyword>
<evidence type="ECO:0000259" key="5">
    <source>
        <dbReference type="Pfam" id="PF00156"/>
    </source>
</evidence>
<proteinExistence type="inferred from homology"/>
<comment type="caution">
    <text evidence="6">The sequence shown here is derived from an EMBL/GenBank/DDBJ whole genome shotgun (WGS) entry which is preliminary data.</text>
</comment>
<organism evidence="6 7">
    <name type="scientific">Pyramidobacter piscolens W5455</name>
    <dbReference type="NCBI Taxonomy" id="352165"/>
    <lineage>
        <taxon>Bacteria</taxon>
        <taxon>Thermotogati</taxon>
        <taxon>Synergistota</taxon>
        <taxon>Synergistia</taxon>
        <taxon>Synergistales</taxon>
        <taxon>Dethiosulfovibrionaceae</taxon>
        <taxon>Pyramidobacter</taxon>
    </lineage>
</organism>
<dbReference type="InterPro" id="IPR029057">
    <property type="entry name" value="PRTase-like"/>
</dbReference>
<dbReference type="GO" id="GO:0004845">
    <property type="term" value="F:uracil phosphoribosyltransferase activity"/>
    <property type="evidence" value="ECO:0007669"/>
    <property type="project" value="UniProtKB-EC"/>
</dbReference>
<dbReference type="Pfam" id="PF00156">
    <property type="entry name" value="Pribosyltran"/>
    <property type="match status" value="1"/>
</dbReference>
<comment type="catalytic activity">
    <reaction evidence="4">
        <text>UMP + diphosphate = 5-phospho-alpha-D-ribose 1-diphosphate + uracil</text>
        <dbReference type="Rhea" id="RHEA:13017"/>
        <dbReference type="ChEBI" id="CHEBI:17568"/>
        <dbReference type="ChEBI" id="CHEBI:33019"/>
        <dbReference type="ChEBI" id="CHEBI:57865"/>
        <dbReference type="ChEBI" id="CHEBI:58017"/>
        <dbReference type="EC" id="2.4.2.9"/>
    </reaction>
</comment>
<gene>
    <name evidence="4" type="primary">pyrR</name>
    <name evidence="6" type="ORF">HMPREF7215_1057</name>
</gene>
<dbReference type="NCBIfam" id="NF003549">
    <property type="entry name" value="PRK05205.1-5"/>
    <property type="match status" value="1"/>
</dbReference>
<keyword evidence="2 4" id="KW-0805">Transcription regulation</keyword>
<dbReference type="Gene3D" id="3.40.50.2020">
    <property type="match status" value="1"/>
</dbReference>
<comment type="function">
    <text evidence="4">Also displays a weak uracil phosphoribosyltransferase activity which is not physiologically significant.</text>
</comment>
<comment type="similarity">
    <text evidence="1 4">Belongs to the purine/pyrimidine phosphoribosyltransferase family. PyrR subfamily.</text>
</comment>
<evidence type="ECO:0000256" key="4">
    <source>
        <dbReference type="HAMAP-Rule" id="MF_01219"/>
    </source>
</evidence>
<dbReference type="InterPro" id="IPR050137">
    <property type="entry name" value="PyrR_bifunctional"/>
</dbReference>
<evidence type="ECO:0000256" key="1">
    <source>
        <dbReference type="ARBA" id="ARBA00005565"/>
    </source>
</evidence>
<dbReference type="InterPro" id="IPR000836">
    <property type="entry name" value="PRTase_dom"/>
</dbReference>
<evidence type="ECO:0000313" key="6">
    <source>
        <dbReference type="EMBL" id="EFB90736.1"/>
    </source>
</evidence>
<dbReference type="CDD" id="cd06223">
    <property type="entry name" value="PRTases_typeI"/>
    <property type="match status" value="1"/>
</dbReference>
<evidence type="ECO:0000256" key="2">
    <source>
        <dbReference type="ARBA" id="ARBA00023015"/>
    </source>
</evidence>
<sequence>MKLKEKAVVMTAEDMERALRRMGNEIVERNHGAGDLVIIGIQRRGVYLAGRLREFLRASEGVKLPLGELDITLYRDDITLLSDQPVVHSTSIPVDINGRRIVLVDDVLYTGRTIRAALEAIGDIGRPACVQLLILIDRGHRELPIQPDYLGRAVPTSSQEIVDVRVKELDGEDIAVICAKA</sequence>
<keyword evidence="3 4" id="KW-0804">Transcription</keyword>
<dbReference type="PANTHER" id="PTHR11608">
    <property type="entry name" value="BIFUNCTIONAL PROTEIN PYRR"/>
    <property type="match status" value="1"/>
</dbReference>
<accession>A0ABP2HU46</accession>
<dbReference type="HAMAP" id="MF_01219">
    <property type="entry name" value="PyrR"/>
    <property type="match status" value="1"/>
</dbReference>
<evidence type="ECO:0000313" key="7">
    <source>
        <dbReference type="Proteomes" id="UP000006462"/>
    </source>
</evidence>
<dbReference type="PANTHER" id="PTHR11608:SF0">
    <property type="entry name" value="BIFUNCTIONAL PROTEIN PYRR"/>
    <property type="match status" value="1"/>
</dbReference>
<keyword evidence="7" id="KW-1185">Reference proteome</keyword>
<dbReference type="SUPFAM" id="SSF53271">
    <property type="entry name" value="PRTase-like"/>
    <property type="match status" value="1"/>
</dbReference>
<feature type="short sequence motif" description="PRPP-binding" evidence="4">
    <location>
        <begin position="101"/>
        <end position="113"/>
    </location>
</feature>
<keyword evidence="4 6" id="KW-0328">Glycosyltransferase</keyword>
<reference evidence="6 7" key="1">
    <citation type="submission" date="2009-12" db="EMBL/GenBank/DDBJ databases">
        <authorList>
            <person name="Shrivastava S."/>
            <person name="Madupu R."/>
            <person name="Durkin A.S."/>
            <person name="Torralba M."/>
            <person name="Methe B."/>
            <person name="Sutton G.G."/>
            <person name="Strausberg R.L."/>
            <person name="Nelson K.E."/>
        </authorList>
    </citation>
    <scope>NUCLEOTIDE SEQUENCE [LARGE SCALE GENOMIC DNA]</scope>
    <source>
        <strain evidence="6 7">W5455</strain>
    </source>
</reference>
<evidence type="ECO:0000256" key="3">
    <source>
        <dbReference type="ARBA" id="ARBA00023163"/>
    </source>
</evidence>
<name>A0ABP2HU46_9BACT</name>
<feature type="domain" description="Phosphoribosyltransferase" evidence="5">
    <location>
        <begin position="14"/>
        <end position="151"/>
    </location>
</feature>
<protein>
    <recommendedName>
        <fullName evidence="4">Bifunctional protein PyrR</fullName>
    </recommendedName>
    <domain>
        <recommendedName>
            <fullName evidence="4">Pyrimidine operon regulatory protein</fullName>
        </recommendedName>
    </domain>
    <domain>
        <recommendedName>
            <fullName evidence="4">Uracil phosphoribosyltransferase</fullName>
            <shortName evidence="4">UPRTase</shortName>
            <ecNumber evidence="4">2.4.2.9</ecNumber>
        </recommendedName>
    </domain>
</protein>
<comment type="function">
    <text evidence="4">Regulates the transcription of the pyrimidine nucleotide (pyr) operon in response to exogenous pyrimidines.</text>
</comment>